<dbReference type="AlphaFoldDB" id="A0A5B8FZ24"/>
<dbReference type="Gene3D" id="3.40.50.1820">
    <property type="entry name" value="alpha/beta hydrolase"/>
    <property type="match status" value="1"/>
</dbReference>
<evidence type="ECO:0000259" key="2">
    <source>
        <dbReference type="Pfam" id="PF20434"/>
    </source>
</evidence>
<keyword evidence="4" id="KW-1185">Reference proteome</keyword>
<dbReference type="InterPro" id="IPR050300">
    <property type="entry name" value="GDXG_lipolytic_enzyme"/>
</dbReference>
<evidence type="ECO:0000313" key="4">
    <source>
        <dbReference type="Proteomes" id="UP000305888"/>
    </source>
</evidence>
<dbReference type="InterPro" id="IPR019826">
    <property type="entry name" value="Carboxylesterase_B_AS"/>
</dbReference>
<dbReference type="OrthoDB" id="9771666at2"/>
<evidence type="ECO:0000256" key="1">
    <source>
        <dbReference type="ARBA" id="ARBA00022801"/>
    </source>
</evidence>
<dbReference type="PROSITE" id="PS00122">
    <property type="entry name" value="CARBOXYLESTERASE_B_1"/>
    <property type="match status" value="1"/>
</dbReference>
<dbReference type="PANTHER" id="PTHR48081:SF33">
    <property type="entry name" value="KYNURENINE FORMAMIDASE"/>
    <property type="match status" value="1"/>
</dbReference>
<name>A0A5B8FZ24_9RHOB</name>
<dbReference type="Proteomes" id="UP000305888">
    <property type="component" value="Chromosome"/>
</dbReference>
<sequence>MSDRVYLDYSQAELDRAYDQRVWAPDAAECMARWAEEAETLRRPPLWQEQAWGPEPQQSLDIFRPEAATGPLPVHVHIHGGAWRIQSKEDAAFLAPAMTGAGQVFVAPGFGKLPALTMPQMVEELARALAWVQDNIARFGGDPARILLSGHSSGAHLAACLATLDWAARGRPAPMAALVCISGGYDLEPVLLSARRSYIHLSPEEAARLSPPRHAAAIPCPVTVLWGAAESPEFIRQGAAFAAALARAGRLEHSEVIAGANHFRILDHMARPGGAVHRAVCAALPGPAMAPREEVTSK</sequence>
<protein>
    <submittedName>
        <fullName evidence="3">Alpha/beta hydrolase</fullName>
    </submittedName>
</protein>
<dbReference type="GO" id="GO:0016787">
    <property type="term" value="F:hydrolase activity"/>
    <property type="evidence" value="ECO:0007669"/>
    <property type="project" value="UniProtKB-KW"/>
</dbReference>
<dbReference type="EMBL" id="CP040818">
    <property type="protein sequence ID" value="QDL91949.1"/>
    <property type="molecule type" value="Genomic_DNA"/>
</dbReference>
<accession>A0A5B8FZ24</accession>
<dbReference type="InterPro" id="IPR049492">
    <property type="entry name" value="BD-FAE-like_dom"/>
</dbReference>
<feature type="domain" description="BD-FAE-like" evidence="2">
    <location>
        <begin position="60"/>
        <end position="164"/>
    </location>
</feature>
<dbReference type="RefSeq" id="WP_138571999.1">
    <property type="nucleotide sequence ID" value="NZ_CP040818.1"/>
</dbReference>
<dbReference type="PANTHER" id="PTHR48081">
    <property type="entry name" value="AB HYDROLASE SUPERFAMILY PROTEIN C4A8.06C"/>
    <property type="match status" value="1"/>
</dbReference>
<dbReference type="InterPro" id="IPR029058">
    <property type="entry name" value="AB_hydrolase_fold"/>
</dbReference>
<proteinExistence type="predicted"/>
<keyword evidence="1 3" id="KW-0378">Hydrolase</keyword>
<organism evidence="3 4">
    <name type="scientific">Paroceanicella profunda</name>
    <dbReference type="NCBI Taxonomy" id="2579971"/>
    <lineage>
        <taxon>Bacteria</taxon>
        <taxon>Pseudomonadati</taxon>
        <taxon>Pseudomonadota</taxon>
        <taxon>Alphaproteobacteria</taxon>
        <taxon>Rhodobacterales</taxon>
        <taxon>Paracoccaceae</taxon>
        <taxon>Paroceanicella</taxon>
    </lineage>
</organism>
<gene>
    <name evidence="3" type="ORF">FDP22_09275</name>
</gene>
<dbReference type="SUPFAM" id="SSF53474">
    <property type="entry name" value="alpha/beta-Hydrolases"/>
    <property type="match status" value="1"/>
</dbReference>
<dbReference type="KEGG" id="ppru:FDP22_09275"/>
<reference evidence="3 4" key="1">
    <citation type="submission" date="2019-06" db="EMBL/GenBank/DDBJ databases">
        <title>Genome sequence of Rhodobacteraceae bacterium D4M1.</title>
        <authorList>
            <person name="Cao J."/>
        </authorList>
    </citation>
    <scope>NUCLEOTIDE SEQUENCE [LARGE SCALE GENOMIC DNA]</scope>
    <source>
        <strain evidence="3 4">D4M1</strain>
    </source>
</reference>
<dbReference type="Pfam" id="PF20434">
    <property type="entry name" value="BD-FAE"/>
    <property type="match status" value="1"/>
</dbReference>
<evidence type="ECO:0000313" key="3">
    <source>
        <dbReference type="EMBL" id="QDL91949.1"/>
    </source>
</evidence>